<proteinExistence type="inferred from homology"/>
<evidence type="ECO:0000256" key="6">
    <source>
        <dbReference type="ARBA" id="ARBA00022729"/>
    </source>
</evidence>
<dbReference type="SMART" id="SM01190">
    <property type="entry name" value="EMP24_GP25L"/>
    <property type="match status" value="1"/>
</dbReference>
<dbReference type="InterPro" id="IPR036598">
    <property type="entry name" value="GOLD_dom_sf"/>
</dbReference>
<comment type="subcellular location">
    <subcellularLocation>
        <location evidence="1">Endoplasmic reticulum membrane</location>
        <topology evidence="1">Single-pass type I membrane protein</topology>
    </subcellularLocation>
    <subcellularLocation>
        <location evidence="2">Endoplasmic reticulum-Golgi intermediate compartment membrane</location>
        <topology evidence="2">Single-pass type I membrane protein</topology>
    </subcellularLocation>
    <subcellularLocation>
        <location evidence="3">Golgi apparatus</location>
        <location evidence="3">cis-Golgi network membrane</location>
        <topology evidence="3">Single-pass type I membrane protein</topology>
    </subcellularLocation>
</comment>
<dbReference type="InterPro" id="IPR015720">
    <property type="entry name" value="Emp24-like"/>
</dbReference>
<keyword evidence="10 11" id="KW-0472">Membrane</keyword>
<keyword evidence="9 11" id="KW-1133">Transmembrane helix</keyword>
<keyword evidence="14" id="KW-1185">Reference proteome</keyword>
<accession>A0A286XQ10</accession>
<evidence type="ECO:0000256" key="2">
    <source>
        <dbReference type="ARBA" id="ARBA00004151"/>
    </source>
</evidence>
<evidence type="ECO:0000256" key="5">
    <source>
        <dbReference type="ARBA" id="ARBA00022692"/>
    </source>
</evidence>
<evidence type="ECO:0000256" key="8">
    <source>
        <dbReference type="ARBA" id="ARBA00022927"/>
    </source>
</evidence>
<dbReference type="PANTHER" id="PTHR22811">
    <property type="entry name" value="TRANSMEMBRANE EMP24 DOMAIN-CONTAINING PROTEIN"/>
    <property type="match status" value="1"/>
</dbReference>
<keyword evidence="8" id="KW-0813">Transport</keyword>
<dbReference type="Pfam" id="PF01105">
    <property type="entry name" value="EMP24_GP25L"/>
    <property type="match status" value="1"/>
</dbReference>
<evidence type="ECO:0000256" key="4">
    <source>
        <dbReference type="ARBA" id="ARBA00007104"/>
    </source>
</evidence>
<evidence type="ECO:0000256" key="10">
    <source>
        <dbReference type="ARBA" id="ARBA00023136"/>
    </source>
</evidence>
<keyword evidence="7" id="KW-0256">Endoplasmic reticulum</keyword>
<dbReference type="GO" id="GO:0015031">
    <property type="term" value="P:protein transport"/>
    <property type="evidence" value="ECO:0007669"/>
    <property type="project" value="UniProtKB-KW"/>
</dbReference>
<dbReference type="GeneTree" id="ENSGT00940000155468"/>
<evidence type="ECO:0000256" key="3">
    <source>
        <dbReference type="ARBA" id="ARBA00004619"/>
    </source>
</evidence>
<dbReference type="AlphaFoldDB" id="A0A286XQ10"/>
<reference evidence="14" key="1">
    <citation type="journal article" date="2011" name="Nature">
        <title>A high-resolution map of human evolutionary constraint using 29 mammals.</title>
        <authorList>
            <person name="Lindblad-Toh K."/>
            <person name="Garber M."/>
            <person name="Zuk O."/>
            <person name="Lin M.F."/>
            <person name="Parker B.J."/>
            <person name="Washietl S."/>
            <person name="Kheradpour P."/>
            <person name="Ernst J."/>
            <person name="Jordan G."/>
            <person name="Mauceli E."/>
            <person name="Ward L.D."/>
            <person name="Lowe C.B."/>
            <person name="Holloway A.K."/>
            <person name="Clamp M."/>
            <person name="Gnerre S."/>
            <person name="Alfoldi J."/>
            <person name="Beal K."/>
            <person name="Chang J."/>
            <person name="Clawson H."/>
            <person name="Cuff J."/>
            <person name="Di Palma F."/>
            <person name="Fitzgerald S."/>
            <person name="Flicek P."/>
            <person name="Guttman M."/>
            <person name="Hubisz M.J."/>
            <person name="Jaffe D.B."/>
            <person name="Jungreis I."/>
            <person name="Kent W.J."/>
            <person name="Kostka D."/>
            <person name="Lara M."/>
            <person name="Martins A.L."/>
            <person name="Massingham T."/>
            <person name="Moltke I."/>
            <person name="Raney B.J."/>
            <person name="Rasmussen M.D."/>
            <person name="Robinson J."/>
            <person name="Stark A."/>
            <person name="Vilella A.J."/>
            <person name="Wen J."/>
            <person name="Xie X."/>
            <person name="Zody M.C."/>
            <person name="Baldwin J."/>
            <person name="Bloom T."/>
            <person name="Chin C.W."/>
            <person name="Heiman D."/>
            <person name="Nicol R."/>
            <person name="Nusbaum C."/>
            <person name="Young S."/>
            <person name="Wilkinson J."/>
            <person name="Worley K.C."/>
            <person name="Kovar C.L."/>
            <person name="Muzny D.M."/>
            <person name="Gibbs R.A."/>
            <person name="Cree A."/>
            <person name="Dihn H.H."/>
            <person name="Fowler G."/>
            <person name="Jhangiani S."/>
            <person name="Joshi V."/>
            <person name="Lee S."/>
            <person name="Lewis L.R."/>
            <person name="Nazareth L.V."/>
            <person name="Okwuonu G."/>
            <person name="Santibanez J."/>
            <person name="Warren W.C."/>
            <person name="Mardis E.R."/>
            <person name="Weinstock G.M."/>
            <person name="Wilson R.K."/>
            <person name="Delehaunty K."/>
            <person name="Dooling D."/>
            <person name="Fronik C."/>
            <person name="Fulton L."/>
            <person name="Fulton B."/>
            <person name="Graves T."/>
            <person name="Minx P."/>
            <person name="Sodergren E."/>
            <person name="Birney E."/>
            <person name="Margulies E.H."/>
            <person name="Herrero J."/>
            <person name="Green E.D."/>
            <person name="Haussler D."/>
            <person name="Siepel A."/>
            <person name="Goldman N."/>
            <person name="Pollard K.S."/>
            <person name="Pedersen J.S."/>
            <person name="Lander E.S."/>
            <person name="Kellis M."/>
        </authorList>
    </citation>
    <scope>NUCLEOTIDE SEQUENCE [LARGE SCALE GENOMIC DNA]</scope>
    <source>
        <strain evidence="14">2N</strain>
    </source>
</reference>
<dbReference type="Proteomes" id="UP000005447">
    <property type="component" value="Unassembled WGS sequence"/>
</dbReference>
<dbReference type="GO" id="GO:0005794">
    <property type="term" value="C:Golgi apparatus"/>
    <property type="evidence" value="ECO:0007669"/>
    <property type="project" value="UniProtKB-SubCell"/>
</dbReference>
<dbReference type="InParanoid" id="A0A286XQ10"/>
<comment type="similarity">
    <text evidence="4">Belongs to the EMP24/GP25L family.</text>
</comment>
<name>A0A286XQ10_CAVPO</name>
<dbReference type="EMBL" id="AAKN02016454">
    <property type="status" value="NOT_ANNOTATED_CDS"/>
    <property type="molecule type" value="Genomic_DNA"/>
</dbReference>
<dbReference type="STRING" id="10141.ENSCPOP00000027463"/>
<dbReference type="GO" id="GO:0033116">
    <property type="term" value="C:endoplasmic reticulum-Golgi intermediate compartment membrane"/>
    <property type="evidence" value="ECO:0007669"/>
    <property type="project" value="UniProtKB-SubCell"/>
</dbReference>
<evidence type="ECO:0000313" key="13">
    <source>
        <dbReference type="Ensembl" id="ENSCPOP00000027463.1"/>
    </source>
</evidence>
<feature type="transmembrane region" description="Helical" evidence="11">
    <location>
        <begin position="125"/>
        <end position="144"/>
    </location>
</feature>
<protein>
    <recommendedName>
        <fullName evidence="12">GOLD domain-containing protein</fullName>
    </recommendedName>
</protein>
<dbReference type="SUPFAM" id="SSF101576">
    <property type="entry name" value="Supernatant protein factor (SPF), C-terminal domain"/>
    <property type="match status" value="1"/>
</dbReference>
<feature type="domain" description="GOLD" evidence="12">
    <location>
        <begin position="1"/>
        <end position="146"/>
    </location>
</feature>
<dbReference type="VEuPathDB" id="HostDB:ENSCPOG00000040652"/>
<dbReference type="EMBL" id="AAKN02016455">
    <property type="status" value="NOT_ANNOTATED_CDS"/>
    <property type="molecule type" value="Genomic_DNA"/>
</dbReference>
<evidence type="ECO:0000313" key="14">
    <source>
        <dbReference type="Proteomes" id="UP000005447"/>
    </source>
</evidence>
<evidence type="ECO:0000256" key="7">
    <source>
        <dbReference type="ARBA" id="ARBA00022824"/>
    </source>
</evidence>
<reference evidence="13" key="2">
    <citation type="submission" date="2025-08" db="UniProtKB">
        <authorList>
            <consortium name="Ensembl"/>
        </authorList>
    </citation>
    <scope>IDENTIFICATION</scope>
    <source>
        <strain evidence="13">2N</strain>
    </source>
</reference>
<keyword evidence="5 11" id="KW-0812">Transmembrane</keyword>
<evidence type="ECO:0000256" key="9">
    <source>
        <dbReference type="ARBA" id="ARBA00022989"/>
    </source>
</evidence>
<dbReference type="Ensembl" id="ENSCPOT00000033185.1">
    <property type="protein sequence ID" value="ENSCPOP00000027463.1"/>
    <property type="gene ID" value="ENSCPOG00000040652.1"/>
</dbReference>
<reference evidence="13" key="3">
    <citation type="submission" date="2025-09" db="UniProtKB">
        <authorList>
            <consortium name="Ensembl"/>
        </authorList>
    </citation>
    <scope>IDENTIFICATION</scope>
    <source>
        <strain evidence="13">2N</strain>
    </source>
</reference>
<dbReference type="GO" id="GO:0005789">
    <property type="term" value="C:endoplasmic reticulum membrane"/>
    <property type="evidence" value="ECO:0007669"/>
    <property type="project" value="UniProtKB-SubCell"/>
</dbReference>
<organism evidence="13 14">
    <name type="scientific">Cavia porcellus</name>
    <name type="common">Guinea pig</name>
    <dbReference type="NCBI Taxonomy" id="10141"/>
    <lineage>
        <taxon>Eukaryota</taxon>
        <taxon>Metazoa</taxon>
        <taxon>Chordata</taxon>
        <taxon>Craniata</taxon>
        <taxon>Vertebrata</taxon>
        <taxon>Euteleostomi</taxon>
        <taxon>Mammalia</taxon>
        <taxon>Eutheria</taxon>
        <taxon>Euarchontoglires</taxon>
        <taxon>Glires</taxon>
        <taxon>Rodentia</taxon>
        <taxon>Hystricomorpha</taxon>
        <taxon>Caviidae</taxon>
        <taxon>Cavia</taxon>
    </lineage>
</organism>
<keyword evidence="8" id="KW-0653">Protein transport</keyword>
<keyword evidence="6" id="KW-0732">Signal</keyword>
<evidence type="ECO:0000256" key="11">
    <source>
        <dbReference type="SAM" id="Phobius"/>
    </source>
</evidence>
<dbReference type="OMA" id="IDFHIAC"/>
<evidence type="ECO:0000259" key="12">
    <source>
        <dbReference type="SMART" id="SM01190"/>
    </source>
</evidence>
<sequence length="159" mass="18264">QVLEAAGLDIDFHIACPKGKTLVFEQRKSDGVHTVETEDAGYITISEKVIFFELIFDNMEEQAQEQEDWKKCITGTDELEMKLEDILESINCIKSRVSKSGHIQTLLRAFEVRDPNIQESNFDRINVWSVINLVVMVVVLYAGVFEDKRKSRLKTQLLN</sequence>
<dbReference type="InterPro" id="IPR009038">
    <property type="entry name" value="GOLD_dom"/>
</dbReference>
<evidence type="ECO:0000256" key="1">
    <source>
        <dbReference type="ARBA" id="ARBA00004115"/>
    </source>
</evidence>